<dbReference type="RefSeq" id="WP_015614221.1">
    <property type="nucleotide sequence ID" value="NC_021182.1"/>
</dbReference>
<keyword evidence="4" id="KW-1185">Reference proteome</keyword>
<feature type="transmembrane region" description="Helical" evidence="1">
    <location>
        <begin position="262"/>
        <end position="281"/>
    </location>
</feature>
<dbReference type="Pfam" id="PF01757">
    <property type="entry name" value="Acyl_transf_3"/>
    <property type="match status" value="1"/>
</dbReference>
<reference evidence="3 4" key="1">
    <citation type="submission" date="2012-01" db="EMBL/GenBank/DDBJ databases">
        <title>Complete sequence of chromosome of Clostridium pasteurianum BC1.</title>
        <authorList>
            <consortium name="US DOE Joint Genome Institute"/>
            <person name="Lucas S."/>
            <person name="Han J."/>
            <person name="Lapidus A."/>
            <person name="Cheng J.-F."/>
            <person name="Goodwin L."/>
            <person name="Pitluck S."/>
            <person name="Peters L."/>
            <person name="Mikhailova N."/>
            <person name="Teshima H."/>
            <person name="Detter J.C."/>
            <person name="Han C."/>
            <person name="Tapia R."/>
            <person name="Land M."/>
            <person name="Hauser L."/>
            <person name="Kyrpides N."/>
            <person name="Ivanova N."/>
            <person name="Pagani I."/>
            <person name="Dunn J."/>
            <person name="Taghavi S."/>
            <person name="Francis A."/>
            <person name="van der Lelie D."/>
            <person name="Woyke T."/>
        </authorList>
    </citation>
    <scope>NUCLEOTIDE SEQUENCE [LARGE SCALE GENOMIC DNA]</scope>
    <source>
        <strain evidence="3 4">BC1</strain>
    </source>
</reference>
<dbReference type="STRING" id="86416.Clopa_0877"/>
<evidence type="ECO:0000256" key="1">
    <source>
        <dbReference type="SAM" id="Phobius"/>
    </source>
</evidence>
<dbReference type="eggNOG" id="COG3936">
    <property type="taxonomic scope" value="Bacteria"/>
</dbReference>
<dbReference type="Proteomes" id="UP000013523">
    <property type="component" value="Chromosome"/>
</dbReference>
<feature type="transmembrane region" description="Helical" evidence="1">
    <location>
        <begin position="117"/>
        <end position="136"/>
    </location>
</feature>
<feature type="transmembrane region" description="Helical" evidence="1">
    <location>
        <begin position="237"/>
        <end position="256"/>
    </location>
</feature>
<feature type="domain" description="Acyltransferase 3" evidence="2">
    <location>
        <begin position="46"/>
        <end position="335"/>
    </location>
</feature>
<feature type="transmembrane region" description="Helical" evidence="1">
    <location>
        <begin position="288"/>
        <end position="310"/>
    </location>
</feature>
<feature type="transmembrane region" description="Helical" evidence="1">
    <location>
        <begin position="316"/>
        <end position="345"/>
    </location>
</feature>
<keyword evidence="1" id="KW-1133">Transmembrane helix</keyword>
<feature type="transmembrane region" description="Helical" evidence="1">
    <location>
        <begin position="208"/>
        <end position="225"/>
    </location>
</feature>
<keyword evidence="1" id="KW-0472">Membrane</keyword>
<feature type="transmembrane region" description="Helical" evidence="1">
    <location>
        <begin position="78"/>
        <end position="96"/>
    </location>
</feature>
<feature type="transmembrane region" description="Helical" evidence="1">
    <location>
        <begin position="184"/>
        <end position="202"/>
    </location>
</feature>
<proteinExistence type="predicted"/>
<name>R4JYJ3_CLOPA</name>
<dbReference type="AlphaFoldDB" id="R4JYJ3"/>
<evidence type="ECO:0000313" key="4">
    <source>
        <dbReference type="Proteomes" id="UP000013523"/>
    </source>
</evidence>
<evidence type="ECO:0000313" key="3">
    <source>
        <dbReference type="EMBL" id="AGK95897.1"/>
    </source>
</evidence>
<organism evidence="3 4">
    <name type="scientific">Clostridium pasteurianum BC1</name>
    <dbReference type="NCBI Taxonomy" id="86416"/>
    <lineage>
        <taxon>Bacteria</taxon>
        <taxon>Bacillati</taxon>
        <taxon>Bacillota</taxon>
        <taxon>Clostridia</taxon>
        <taxon>Eubacteriales</taxon>
        <taxon>Clostridiaceae</taxon>
        <taxon>Clostridium</taxon>
    </lineage>
</organism>
<dbReference type="PATRIC" id="fig|86416.3.peg.867"/>
<gene>
    <name evidence="3" type="ORF">Clopa_0877</name>
</gene>
<accession>R4JYJ3</accession>
<dbReference type="GO" id="GO:0016747">
    <property type="term" value="F:acyltransferase activity, transferring groups other than amino-acyl groups"/>
    <property type="evidence" value="ECO:0007669"/>
    <property type="project" value="InterPro"/>
</dbReference>
<feature type="transmembrane region" description="Helical" evidence="1">
    <location>
        <begin position="159"/>
        <end position="177"/>
    </location>
</feature>
<evidence type="ECO:0000259" key="2">
    <source>
        <dbReference type="Pfam" id="PF01757"/>
    </source>
</evidence>
<dbReference type="KEGG" id="cpas:Clopa_0877"/>
<feature type="transmembrane region" description="Helical" evidence="1">
    <location>
        <begin position="45"/>
        <end position="66"/>
    </location>
</feature>
<dbReference type="OrthoDB" id="2005627at2"/>
<dbReference type="InterPro" id="IPR002656">
    <property type="entry name" value="Acyl_transf_3_dom"/>
</dbReference>
<protein>
    <submittedName>
        <fullName evidence="3">Protein involved in polysaccharide intercellular adhesin (PIA) synthesis/biofilm formation</fullName>
    </submittedName>
</protein>
<dbReference type="HOGENOM" id="CLU_063834_1_0_9"/>
<dbReference type="EMBL" id="CP003261">
    <property type="protein sequence ID" value="AGK95897.1"/>
    <property type="molecule type" value="Genomic_DNA"/>
</dbReference>
<keyword evidence="1" id="KW-0812">Transmembrane</keyword>
<sequence length="356" mass="41423">MQISLKHMAILYFCVGIILPFLIVKDSNIFKKNTYNSNYLSKDNTNILKGLSVVIIIIHHLSLFLVNDGIFKTIFSRMGFLAVSIFLFVSGYGLMVQFTRKKERYFKGYFKNKILRLYLIFFCANIISTLLSNIFLNNQYTIIDIIKSSLLMNFADGRVLWFVAVILYFYIIFYIAFKLFNKNTAILLMSVSLGIWIALNIFLHHGAWYYNSAICFPLGIIVAEYNEQIFKVAKKYYLLVLSANVVLFLLGMTFYIKGIDKLQFIIPIFFVILILSLLMKVNLKSQFFYFMNGISFEFYLFQLIALNIVFQTKNEISSLFFLLAFLITVILSKILNVFVSFIFSIKIKRNLISSKP</sequence>
<feature type="transmembrane region" description="Helical" evidence="1">
    <location>
        <begin position="6"/>
        <end position="24"/>
    </location>
</feature>